<evidence type="ECO:0000313" key="2">
    <source>
        <dbReference type="EMBL" id="RDY61002.1"/>
    </source>
</evidence>
<evidence type="ECO:0008006" key="4">
    <source>
        <dbReference type="Google" id="ProtNLM"/>
    </source>
</evidence>
<accession>A0A371JT56</accession>
<gene>
    <name evidence="2" type="ORF">DX873_02150</name>
</gene>
<comment type="caution">
    <text evidence="2">The sequence shown here is derived from an EMBL/GenBank/DDBJ whole genome shotgun (WGS) entry which is preliminary data.</text>
</comment>
<reference evidence="2 3" key="1">
    <citation type="submission" date="2018-08" db="EMBL/GenBank/DDBJ databases">
        <title>Muricauda nanhaiensis sp. nov., isolated from seawater of the South China Sea.</title>
        <authorList>
            <person name="Dang Y."/>
        </authorList>
    </citation>
    <scope>NUCLEOTIDE SEQUENCE [LARGE SCALE GENOMIC DNA]</scope>
    <source>
        <strain evidence="2 3">SM1704</strain>
    </source>
</reference>
<dbReference type="OrthoDB" id="1420424at2"/>
<dbReference type="AlphaFoldDB" id="A0A371JT56"/>
<protein>
    <recommendedName>
        <fullName evidence="4">Adhesin domain-containing protein</fullName>
    </recommendedName>
</protein>
<organism evidence="2 3">
    <name type="scientific">Flagellimonas nanhaiensis</name>
    <dbReference type="NCBI Taxonomy" id="2292706"/>
    <lineage>
        <taxon>Bacteria</taxon>
        <taxon>Pseudomonadati</taxon>
        <taxon>Bacteroidota</taxon>
        <taxon>Flavobacteriia</taxon>
        <taxon>Flavobacteriales</taxon>
        <taxon>Flavobacteriaceae</taxon>
        <taxon>Flagellimonas</taxon>
    </lineage>
</organism>
<feature type="region of interest" description="Disordered" evidence="1">
    <location>
        <begin position="255"/>
        <end position="274"/>
    </location>
</feature>
<proteinExistence type="predicted"/>
<dbReference type="Proteomes" id="UP000261828">
    <property type="component" value="Unassembled WGS sequence"/>
</dbReference>
<dbReference type="RefSeq" id="WP_116182885.1">
    <property type="nucleotide sequence ID" value="NZ_QTJX01000001.1"/>
</dbReference>
<sequence length="497" mass="57729">MSRKHHILFNTFFFVLAGLVCYGQEKTKTKTYKETFNVGDEAVLAVNTSHADIEFETWDRDQVEITAVVELVGATDEEAESYFERDVVKIFGNSKEIEVKTSSGFGAFAPHVYDFNDLNIVIPDIPSMDFDIEIPEIPELPEIPEVFVIPELPPMPPMPFTEFDYDAYKKDGNRYLKKWKKDFDENFDEEYREELKEWSLHMKEMAKEKSDRIVEQRKLRVEQEELREEQEKLREEVRKEREELRAQREEVRQQIQEERKQMQEERRESRTTRSVRIHSGDDYNFYFSTDGEEKKYNVKKRIKIKMPKSVRLKMNVRHGEVKLAANIKNINASLSYSSLLASTIDGNRTNIRASYSPVVVQRWNYGQLKTDYSEKVSLKEVKDLKLSSVSSNVVIDQLEDSAYVTNSLGALKINSISDGFTVVDVSVKNGELDFTLPKVPFNIHVVETLSDLKYPSKLSLGTSKNHNTNIHDGYYINNKGEKSININSKYSEVVLKE</sequence>
<dbReference type="EMBL" id="QTJX01000001">
    <property type="protein sequence ID" value="RDY61002.1"/>
    <property type="molecule type" value="Genomic_DNA"/>
</dbReference>
<keyword evidence="3" id="KW-1185">Reference proteome</keyword>
<name>A0A371JT56_9FLAO</name>
<evidence type="ECO:0000256" key="1">
    <source>
        <dbReference type="SAM" id="MobiDB-lite"/>
    </source>
</evidence>
<evidence type="ECO:0000313" key="3">
    <source>
        <dbReference type="Proteomes" id="UP000261828"/>
    </source>
</evidence>
<feature type="compositionally biased region" description="Basic and acidic residues" evidence="1">
    <location>
        <begin position="255"/>
        <end position="271"/>
    </location>
</feature>